<dbReference type="PANTHER" id="PTHR11844:SF33">
    <property type="entry name" value="TISSUE INHIBITOR OF METALLOPROTEINASE"/>
    <property type="match status" value="1"/>
</dbReference>
<dbReference type="InterPro" id="IPR008993">
    <property type="entry name" value="TIMP-like_OB-fold"/>
</dbReference>
<sequence length="158" mass="17689">MNRTVLLLCAFFSVSFGCNCGITVPSPLNRFCHSYFVGVLTITSRTNATTGNPVITYVGRSLSPDTIFKQPDNFPQDPLDINIFTHDDFAIDSGACGVNWLQQGKTYLLNGNIWKNALYLHSCFQIDAHDEWANIPQDIKEPLQDGTYKKNCGDDDHH</sequence>
<keyword evidence="3" id="KW-1015">Disulfide bond</keyword>
<dbReference type="PROSITE" id="PS50189">
    <property type="entry name" value="NTR"/>
    <property type="match status" value="1"/>
</dbReference>
<reference evidence="6" key="1">
    <citation type="submission" date="2023-06" db="EMBL/GenBank/DDBJ databases">
        <title>Genomic analysis of the entomopathogenic nematode Steinernema hermaphroditum.</title>
        <authorList>
            <person name="Schwarz E.M."/>
            <person name="Heppert J.K."/>
            <person name="Baniya A."/>
            <person name="Schwartz H.T."/>
            <person name="Tan C.-H."/>
            <person name="Antoshechkin I."/>
            <person name="Sternberg P.W."/>
            <person name="Goodrich-Blair H."/>
            <person name="Dillman A.R."/>
        </authorList>
    </citation>
    <scope>NUCLEOTIDE SEQUENCE</scope>
    <source>
        <strain evidence="6">PS9179</strain>
        <tissue evidence="6">Whole animal</tissue>
    </source>
</reference>
<dbReference type="PANTHER" id="PTHR11844">
    <property type="entry name" value="METALLOPROTEASE INHIBITOR"/>
    <property type="match status" value="1"/>
</dbReference>
<evidence type="ECO:0000259" key="5">
    <source>
        <dbReference type="PROSITE" id="PS50189"/>
    </source>
</evidence>
<comment type="subcellular location">
    <subcellularLocation>
        <location evidence="1">Secreted</location>
    </subcellularLocation>
</comment>
<proteinExistence type="predicted"/>
<organism evidence="6 7">
    <name type="scientific">Steinernema hermaphroditum</name>
    <dbReference type="NCBI Taxonomy" id="289476"/>
    <lineage>
        <taxon>Eukaryota</taxon>
        <taxon>Metazoa</taxon>
        <taxon>Ecdysozoa</taxon>
        <taxon>Nematoda</taxon>
        <taxon>Chromadorea</taxon>
        <taxon>Rhabditida</taxon>
        <taxon>Tylenchina</taxon>
        <taxon>Panagrolaimomorpha</taxon>
        <taxon>Strongyloidoidea</taxon>
        <taxon>Steinernematidae</taxon>
        <taxon>Steinernema</taxon>
    </lineage>
</organism>
<evidence type="ECO:0000256" key="2">
    <source>
        <dbReference type="ARBA" id="ARBA00022525"/>
    </source>
</evidence>
<keyword evidence="7" id="KW-1185">Reference proteome</keyword>
<keyword evidence="2" id="KW-0964">Secreted</keyword>
<evidence type="ECO:0000313" key="7">
    <source>
        <dbReference type="Proteomes" id="UP001175271"/>
    </source>
</evidence>
<dbReference type="GO" id="GO:0031012">
    <property type="term" value="C:extracellular matrix"/>
    <property type="evidence" value="ECO:0007669"/>
    <property type="project" value="TreeGrafter"/>
</dbReference>
<name>A0AA39HW20_9BILA</name>
<feature type="domain" description="NTR" evidence="5">
    <location>
        <begin position="18"/>
        <end position="152"/>
    </location>
</feature>
<dbReference type="AlphaFoldDB" id="A0AA39HW20"/>
<dbReference type="GO" id="GO:0002020">
    <property type="term" value="F:protease binding"/>
    <property type="evidence" value="ECO:0007669"/>
    <property type="project" value="TreeGrafter"/>
</dbReference>
<evidence type="ECO:0000256" key="1">
    <source>
        <dbReference type="ARBA" id="ARBA00004613"/>
    </source>
</evidence>
<dbReference type="SUPFAM" id="SSF50242">
    <property type="entry name" value="TIMP-like"/>
    <property type="match status" value="1"/>
</dbReference>
<protein>
    <recommendedName>
        <fullName evidence="5">NTR domain-containing protein</fullName>
    </recommendedName>
</protein>
<dbReference type="InterPro" id="IPR001820">
    <property type="entry name" value="TIMP"/>
</dbReference>
<evidence type="ECO:0000256" key="4">
    <source>
        <dbReference type="SAM" id="SignalP"/>
    </source>
</evidence>
<dbReference type="GO" id="GO:0008191">
    <property type="term" value="F:metalloendopeptidase inhibitor activity"/>
    <property type="evidence" value="ECO:0007669"/>
    <property type="project" value="InterPro"/>
</dbReference>
<evidence type="ECO:0000256" key="3">
    <source>
        <dbReference type="ARBA" id="ARBA00023157"/>
    </source>
</evidence>
<comment type="caution">
    <text evidence="6">The sequence shown here is derived from an EMBL/GenBank/DDBJ whole genome shotgun (WGS) entry which is preliminary data.</text>
</comment>
<evidence type="ECO:0000313" key="6">
    <source>
        <dbReference type="EMBL" id="KAK0413168.1"/>
    </source>
</evidence>
<dbReference type="GO" id="GO:0051045">
    <property type="term" value="P:negative regulation of membrane protein ectodomain proteolysis"/>
    <property type="evidence" value="ECO:0007669"/>
    <property type="project" value="TreeGrafter"/>
</dbReference>
<dbReference type="GO" id="GO:0005615">
    <property type="term" value="C:extracellular space"/>
    <property type="evidence" value="ECO:0007669"/>
    <property type="project" value="TreeGrafter"/>
</dbReference>
<dbReference type="EMBL" id="JAUCMV010000003">
    <property type="protein sequence ID" value="KAK0413168.1"/>
    <property type="molecule type" value="Genomic_DNA"/>
</dbReference>
<accession>A0AA39HW20</accession>
<dbReference type="Gene3D" id="2.40.50.120">
    <property type="match status" value="1"/>
</dbReference>
<feature type="signal peptide" evidence="4">
    <location>
        <begin position="1"/>
        <end position="17"/>
    </location>
</feature>
<dbReference type="InterPro" id="IPR001134">
    <property type="entry name" value="Netrin_domain"/>
</dbReference>
<gene>
    <name evidence="6" type="ORF">QR680_006639</name>
</gene>
<dbReference type="PROSITE" id="PS51257">
    <property type="entry name" value="PROKAR_LIPOPROTEIN"/>
    <property type="match status" value="1"/>
</dbReference>
<dbReference type="Proteomes" id="UP001175271">
    <property type="component" value="Unassembled WGS sequence"/>
</dbReference>
<keyword evidence="4" id="KW-0732">Signal</keyword>
<feature type="chain" id="PRO_5041245067" description="NTR domain-containing protein" evidence="4">
    <location>
        <begin position="18"/>
        <end position="158"/>
    </location>
</feature>